<dbReference type="GeneID" id="80517107"/>
<keyword evidence="1" id="KW-0862">Zinc</keyword>
<protein>
    <submittedName>
        <fullName evidence="3">Mg595 protein</fullName>
    </submittedName>
</protein>
<dbReference type="InterPro" id="IPR013083">
    <property type="entry name" value="Znf_RING/FYVE/PHD"/>
</dbReference>
<feature type="domain" description="RING-type" evidence="2">
    <location>
        <begin position="499"/>
        <end position="538"/>
    </location>
</feature>
<dbReference type="KEGG" id="vg:80517107"/>
<keyword evidence="1" id="KW-0863">Zinc-finger</keyword>
<dbReference type="Gene3D" id="3.30.40.10">
    <property type="entry name" value="Zinc/RING finger domain, C3HC4 (zinc finger)"/>
    <property type="match status" value="1"/>
</dbReference>
<accession>A0A6N1NP24</accession>
<dbReference type="PROSITE" id="PS50089">
    <property type="entry name" value="ZF_RING_2"/>
    <property type="match status" value="1"/>
</dbReference>
<reference evidence="3" key="1">
    <citation type="submission" date="2017-06" db="EMBL/GenBank/DDBJ databases">
        <authorList>
            <person name="Assis F.L."/>
            <person name="Abrahao J.S."/>
            <person name="Silva L."/>
            <person name="Khalil J.B."/>
            <person name="Rodrigues R."/>
            <person name="Silva L.S."/>
            <person name="Boratto P."/>
            <person name="Andrade M."/>
            <person name="Kroon E.G."/>
            <person name="Ribeiro B."/>
            <person name="Bergier I."/>
            <person name="Seligmann H."/>
            <person name="Ghigo E."/>
            <person name="Colson P."/>
            <person name="Levasseur A."/>
            <person name="Raoult D."/>
            <person name="Scola B.L."/>
        </authorList>
    </citation>
    <scope>NUCLEOTIDE SEQUENCE</scope>
    <source>
        <strain evidence="3">Deep ocean</strain>
    </source>
</reference>
<proteinExistence type="predicted"/>
<dbReference type="SMART" id="SM00184">
    <property type="entry name" value="RING"/>
    <property type="match status" value="1"/>
</dbReference>
<evidence type="ECO:0000313" key="3">
    <source>
        <dbReference type="EMBL" id="QKU33808.1"/>
    </source>
</evidence>
<evidence type="ECO:0000256" key="1">
    <source>
        <dbReference type="PROSITE-ProRule" id="PRU00175"/>
    </source>
</evidence>
<dbReference type="GO" id="GO:0008270">
    <property type="term" value="F:zinc ion binding"/>
    <property type="evidence" value="ECO:0007669"/>
    <property type="project" value="UniProtKB-KW"/>
</dbReference>
<dbReference type="EMBL" id="MF405918">
    <property type="protein sequence ID" value="QKU33808.1"/>
    <property type="molecule type" value="Genomic_DNA"/>
</dbReference>
<organism evidence="3">
    <name type="scientific">Tupanvirus deep ocean</name>
    <dbReference type="NCBI Taxonomy" id="2126984"/>
    <lineage>
        <taxon>Viruses</taxon>
        <taxon>Varidnaviria</taxon>
        <taxon>Bamfordvirae</taxon>
        <taxon>Nucleocytoviricota</taxon>
        <taxon>Megaviricetes</taxon>
        <taxon>Imitervirales</taxon>
        <taxon>Mimiviridae</taxon>
        <taxon>Megamimivirinae</taxon>
        <taxon>Tupanvirus</taxon>
        <taxon>Tupanvirus altamarinense</taxon>
    </lineage>
</organism>
<keyword evidence="1" id="KW-0479">Metal-binding</keyword>
<name>A0A6N1NP24_9VIRU</name>
<reference evidence="3" key="2">
    <citation type="journal article" date="2018" name="Nat. Commun.">
        <title>Tailed giant Tupanvirus possesses the most complete translational apparatus of the known virosphere.</title>
        <authorList>
            <person name="Abrahao J."/>
            <person name="Silva L."/>
            <person name="Silva L.S."/>
            <person name="Khalil J.Y.B."/>
            <person name="Rodrigues R."/>
            <person name="Arantes T."/>
            <person name="Assis F."/>
            <person name="Boratto P."/>
            <person name="Andrade M."/>
            <person name="Kroon E.G."/>
            <person name="Ribeiro B."/>
            <person name="Bergier I."/>
            <person name="Seligmann H."/>
            <person name="Ghigo E."/>
            <person name="Colson P."/>
            <person name="Levasseur A."/>
            <person name="Kroemer G."/>
            <person name="Raoult D."/>
            <person name="La Scola B."/>
        </authorList>
    </citation>
    <scope>NUCLEOTIDE SEQUENCE [LARGE SCALE GENOMIC DNA]</scope>
    <source>
        <strain evidence="3">Deep ocean</strain>
    </source>
</reference>
<sequence>MKIKLLFNIINIDNDLVDPVYIPKTGIIVDKHTGNVIHRFAELEMTNFFYFRVEFSHYEYSSIYLPKTKSYKNKLSKRVYHINLYLQIDAIIRDANITKILYRKLTYYFSIMQIKEIKDKSNYNTDNSFIEKFIEYRNTNFMYLISWYYFRINNHYVFDLKNKKILTPKSITKINFRRKGGIIETNNVEKLINNNFKQNKDTKSLIILPTNMTNLWFNNLKITYDELLCLKKSEAELYKKENINQIIIHECHVQFLVGIKHLIDIIGCNNIWIINSLPLRYYFTIEKTPPKLKINDLATISGLWFNFSSIEKKKYKNEIIKMLLTKFNQYYTVVKYNNDDVANIKTIKLEMTDFEKYIYNVFNKYYENWKNKLTNDPKNTYSVATIEKSKKVESKIYNAVITLITAVLDDHCIPNFYEKSIRSILIKTNNIKNKFDHLINIYYEVNKVSDYVITENDVINFDHILNDLKDKKTKAETRIYNYKRYLEGNVYKIIDDKCCPICYSTEQLIKTKLICGHSLCLECTLSTLGTSSKCPICNEYINIHKIAIIKNTIDKYHSNIVSYFKTLNKNSIILTDLHATLNLLINPEYNTHIIDINKSNVVSKIKKIQKIDTIIIFSTPSIIMSKKTFKEFEQVLNFFNLFNNKPKIIKIEIII</sequence>
<dbReference type="CDD" id="cd16564">
    <property type="entry name" value="RING-HC_RNF222"/>
    <property type="match status" value="1"/>
</dbReference>
<evidence type="ECO:0000259" key="2">
    <source>
        <dbReference type="PROSITE" id="PS50089"/>
    </source>
</evidence>
<dbReference type="RefSeq" id="YP_010780416.1">
    <property type="nucleotide sequence ID" value="NC_075038.1"/>
</dbReference>
<dbReference type="SUPFAM" id="SSF57850">
    <property type="entry name" value="RING/U-box"/>
    <property type="match status" value="1"/>
</dbReference>
<dbReference type="InterPro" id="IPR001841">
    <property type="entry name" value="Znf_RING"/>
</dbReference>